<name>A0A382YE69_9ZZZZ</name>
<feature type="non-terminal residue" evidence="2">
    <location>
        <position position="74"/>
    </location>
</feature>
<feature type="region of interest" description="Disordered" evidence="1">
    <location>
        <begin position="1"/>
        <end position="74"/>
    </location>
</feature>
<proteinExistence type="predicted"/>
<dbReference type="AlphaFoldDB" id="A0A382YE69"/>
<feature type="compositionally biased region" description="Basic residues" evidence="1">
    <location>
        <begin position="1"/>
        <end position="10"/>
    </location>
</feature>
<feature type="non-terminal residue" evidence="2">
    <location>
        <position position="1"/>
    </location>
</feature>
<accession>A0A382YE69</accession>
<organism evidence="2">
    <name type="scientific">marine metagenome</name>
    <dbReference type="NCBI Taxonomy" id="408172"/>
    <lineage>
        <taxon>unclassified sequences</taxon>
        <taxon>metagenomes</taxon>
        <taxon>ecological metagenomes</taxon>
    </lineage>
</organism>
<sequence length="74" mass="8184">RRGAVVRRSSRSSLAAGRRRGDRRRLARRSRCLRPARAVGPASDVARPRRPGGRGGGCHSRIGQRTEQRKGNPM</sequence>
<gene>
    <name evidence="2" type="ORF">METZ01_LOCUS434427</name>
</gene>
<dbReference type="EMBL" id="UINC01175114">
    <property type="protein sequence ID" value="SVD81573.1"/>
    <property type="molecule type" value="Genomic_DNA"/>
</dbReference>
<evidence type="ECO:0000313" key="2">
    <source>
        <dbReference type="EMBL" id="SVD81573.1"/>
    </source>
</evidence>
<protein>
    <submittedName>
        <fullName evidence="2">Uncharacterized protein</fullName>
    </submittedName>
</protein>
<reference evidence="2" key="1">
    <citation type="submission" date="2018-05" db="EMBL/GenBank/DDBJ databases">
        <authorList>
            <person name="Lanie J.A."/>
            <person name="Ng W.-L."/>
            <person name="Kazmierczak K.M."/>
            <person name="Andrzejewski T.M."/>
            <person name="Davidsen T.M."/>
            <person name="Wayne K.J."/>
            <person name="Tettelin H."/>
            <person name="Glass J.I."/>
            <person name="Rusch D."/>
            <person name="Podicherti R."/>
            <person name="Tsui H.-C.T."/>
            <person name="Winkler M.E."/>
        </authorList>
    </citation>
    <scope>NUCLEOTIDE SEQUENCE</scope>
</reference>
<feature type="compositionally biased region" description="Basic and acidic residues" evidence="1">
    <location>
        <begin position="64"/>
        <end position="74"/>
    </location>
</feature>
<feature type="compositionally biased region" description="Basic residues" evidence="1">
    <location>
        <begin position="17"/>
        <end position="34"/>
    </location>
</feature>
<evidence type="ECO:0000256" key="1">
    <source>
        <dbReference type="SAM" id="MobiDB-lite"/>
    </source>
</evidence>